<dbReference type="InterPro" id="IPR010866">
    <property type="entry name" value="A-2_8-polyST"/>
</dbReference>
<organism evidence="1 2">
    <name type="scientific">Vogesella amnigena</name>
    <dbReference type="NCBI Taxonomy" id="1507449"/>
    <lineage>
        <taxon>Bacteria</taxon>
        <taxon>Pseudomonadati</taxon>
        <taxon>Pseudomonadota</taxon>
        <taxon>Betaproteobacteria</taxon>
        <taxon>Neisseriales</taxon>
        <taxon>Chromobacteriaceae</taxon>
        <taxon>Vogesella</taxon>
    </lineage>
</organism>
<reference evidence="2" key="1">
    <citation type="journal article" date="2019" name="Int. J. Syst. Evol. Microbiol.">
        <title>The Global Catalogue of Microorganisms (GCM) 10K type strain sequencing project: providing services to taxonomists for standard genome sequencing and annotation.</title>
        <authorList>
            <consortium name="The Broad Institute Genomics Platform"/>
            <consortium name="The Broad Institute Genome Sequencing Center for Infectious Disease"/>
            <person name="Wu L."/>
            <person name="Ma J."/>
        </authorList>
    </citation>
    <scope>NUCLEOTIDE SEQUENCE [LARGE SCALE GENOMIC DNA]</scope>
    <source>
        <strain evidence="2">KCTC 42195</strain>
    </source>
</reference>
<protein>
    <submittedName>
        <fullName evidence="1">Polysialyltransferase family glycosyltransferase</fullName>
    </submittedName>
</protein>
<proteinExistence type="predicted"/>
<comment type="caution">
    <text evidence="1">The sequence shown here is derived from an EMBL/GenBank/DDBJ whole genome shotgun (WGS) entry which is preliminary data.</text>
</comment>
<name>A0ABV7TUA8_9NEIS</name>
<dbReference type="RefSeq" id="WP_390278870.1">
    <property type="nucleotide sequence ID" value="NZ_JBHRYH010000018.1"/>
</dbReference>
<keyword evidence="2" id="KW-1185">Reference proteome</keyword>
<sequence>MSTTVFVALNEYQYWVSNAVARKQQIRNPVFILMGDWTPIKCVSECHRMPYTDMRKGKLLKLLQLLMCKYSSVDAATIYIPSNLDPYINKLVRKLRPQNVHVFDEGGGAVYSYMPLKKWYTPLVLLGLTDRRWGEGKRVGSIFTPNPEIYSSNFTKELIDIAPEMRIVAMELYMSTFEQVRRDSICGVVVLTQPYPADYLGPQEDGNAALLKFAVEGWECIFVKAHPRELPALEDQGKFKTLPAALQCIPIQAIAMEFPIDSIVSNCSSALLNTSKISGRSVKSYSLIGRVSHTKLTIPFISAAGKIKDLVLV</sequence>
<dbReference type="Proteomes" id="UP001595636">
    <property type="component" value="Unassembled WGS sequence"/>
</dbReference>
<dbReference type="EMBL" id="JBHRYH010000018">
    <property type="protein sequence ID" value="MFC3626302.1"/>
    <property type="molecule type" value="Genomic_DNA"/>
</dbReference>
<dbReference type="Pfam" id="PF07388">
    <property type="entry name" value="A-2_8-polyST"/>
    <property type="match status" value="1"/>
</dbReference>
<gene>
    <name evidence="1" type="ORF">ACFOKJ_09180</name>
</gene>
<evidence type="ECO:0000313" key="1">
    <source>
        <dbReference type="EMBL" id="MFC3626302.1"/>
    </source>
</evidence>
<accession>A0ABV7TUA8</accession>
<evidence type="ECO:0000313" key="2">
    <source>
        <dbReference type="Proteomes" id="UP001595636"/>
    </source>
</evidence>